<dbReference type="InterPro" id="IPR000889">
    <property type="entry name" value="Glutathione_peroxidase"/>
</dbReference>
<sequence>FPCNQFGKQDPGSNDEIMEFCQVNYGVSFPMFAKVDVNGATADPLFQHLKKQAPGALGSQGIKWNFTKFLIDTEGE</sequence>
<dbReference type="STRING" id="1121937.GCA_000423125_01979"/>
<dbReference type="GO" id="GO:0004601">
    <property type="term" value="F:peroxidase activity"/>
    <property type="evidence" value="ECO:0007669"/>
    <property type="project" value="UniProtKB-KW"/>
</dbReference>
<evidence type="ECO:0000313" key="4">
    <source>
        <dbReference type="EMBL" id="HAN28131.1"/>
    </source>
</evidence>
<dbReference type="EMBL" id="DMND01000142">
    <property type="protein sequence ID" value="HAN28131.1"/>
    <property type="molecule type" value="Genomic_DNA"/>
</dbReference>
<feature type="non-terminal residue" evidence="4">
    <location>
        <position position="1"/>
    </location>
</feature>
<comment type="similarity">
    <text evidence="1">Belongs to the glutathione peroxidase family.</text>
</comment>
<proteinExistence type="inferred from homology"/>
<name>A0A3C1KNE6_9GAMM</name>
<organism evidence="4 5">
    <name type="scientific">Haliea salexigens</name>
    <dbReference type="NCBI Taxonomy" id="287487"/>
    <lineage>
        <taxon>Bacteria</taxon>
        <taxon>Pseudomonadati</taxon>
        <taxon>Pseudomonadota</taxon>
        <taxon>Gammaproteobacteria</taxon>
        <taxon>Cellvibrionales</taxon>
        <taxon>Halieaceae</taxon>
        <taxon>Haliea</taxon>
    </lineage>
</organism>
<evidence type="ECO:0000256" key="3">
    <source>
        <dbReference type="ARBA" id="ARBA00023002"/>
    </source>
</evidence>
<protein>
    <submittedName>
        <fullName evidence="4">Glutathione peroxidase</fullName>
    </submittedName>
</protein>
<evidence type="ECO:0000256" key="2">
    <source>
        <dbReference type="ARBA" id="ARBA00022559"/>
    </source>
</evidence>
<accession>A0A3C1KNE6</accession>
<dbReference type="SUPFAM" id="SSF52833">
    <property type="entry name" value="Thioredoxin-like"/>
    <property type="match status" value="1"/>
</dbReference>
<keyword evidence="2 4" id="KW-0575">Peroxidase</keyword>
<evidence type="ECO:0000256" key="1">
    <source>
        <dbReference type="ARBA" id="ARBA00006926"/>
    </source>
</evidence>
<gene>
    <name evidence="4" type="ORF">DCP75_10520</name>
</gene>
<dbReference type="PANTHER" id="PTHR11592:SF78">
    <property type="entry name" value="GLUTATHIONE PEROXIDASE"/>
    <property type="match status" value="1"/>
</dbReference>
<dbReference type="PROSITE" id="PS51355">
    <property type="entry name" value="GLUTATHIONE_PEROXID_3"/>
    <property type="match status" value="1"/>
</dbReference>
<keyword evidence="3" id="KW-0560">Oxidoreductase</keyword>
<dbReference type="GO" id="GO:0034599">
    <property type="term" value="P:cellular response to oxidative stress"/>
    <property type="evidence" value="ECO:0007669"/>
    <property type="project" value="TreeGrafter"/>
</dbReference>
<dbReference type="Gene3D" id="3.40.30.10">
    <property type="entry name" value="Glutaredoxin"/>
    <property type="match status" value="1"/>
</dbReference>
<dbReference type="AlphaFoldDB" id="A0A3C1KNE6"/>
<evidence type="ECO:0000313" key="5">
    <source>
        <dbReference type="Proteomes" id="UP000259273"/>
    </source>
</evidence>
<dbReference type="InterPro" id="IPR036249">
    <property type="entry name" value="Thioredoxin-like_sf"/>
</dbReference>
<feature type="non-terminal residue" evidence="4">
    <location>
        <position position="76"/>
    </location>
</feature>
<dbReference type="PANTHER" id="PTHR11592">
    <property type="entry name" value="GLUTATHIONE PEROXIDASE"/>
    <property type="match status" value="1"/>
</dbReference>
<comment type="caution">
    <text evidence="4">The sequence shown here is derived from an EMBL/GenBank/DDBJ whole genome shotgun (WGS) entry which is preliminary data.</text>
</comment>
<dbReference type="Pfam" id="PF00255">
    <property type="entry name" value="GSHPx"/>
    <property type="match status" value="1"/>
</dbReference>
<reference evidence="4 5" key="1">
    <citation type="journal article" date="2018" name="Nat. Biotechnol.">
        <title>A standardized bacterial taxonomy based on genome phylogeny substantially revises the tree of life.</title>
        <authorList>
            <person name="Parks D.H."/>
            <person name="Chuvochina M."/>
            <person name="Waite D.W."/>
            <person name="Rinke C."/>
            <person name="Skarshewski A."/>
            <person name="Chaumeil P.A."/>
            <person name="Hugenholtz P."/>
        </authorList>
    </citation>
    <scope>NUCLEOTIDE SEQUENCE [LARGE SCALE GENOMIC DNA]</scope>
    <source>
        <strain evidence="4">UBA9158</strain>
    </source>
</reference>
<dbReference type="Proteomes" id="UP000259273">
    <property type="component" value="Unassembled WGS sequence"/>
</dbReference>